<evidence type="ECO:0000313" key="3">
    <source>
        <dbReference type="Proteomes" id="UP000054324"/>
    </source>
</evidence>
<name>A0A074ZN30_OPIVI</name>
<dbReference type="CTD" id="20327731"/>
<dbReference type="EMBL" id="KL596697">
    <property type="protein sequence ID" value="KER28531.1"/>
    <property type="molecule type" value="Genomic_DNA"/>
</dbReference>
<reference evidence="2 3" key="1">
    <citation type="submission" date="2013-11" db="EMBL/GenBank/DDBJ databases">
        <title>Opisthorchis viverrini - life in the bile duct.</title>
        <authorList>
            <person name="Young N.D."/>
            <person name="Nagarajan N."/>
            <person name="Lin S.J."/>
            <person name="Korhonen P.K."/>
            <person name="Jex A.R."/>
            <person name="Hall R.S."/>
            <person name="Safavi-Hemami H."/>
            <person name="Kaewkong W."/>
            <person name="Bertrand D."/>
            <person name="Gao S."/>
            <person name="Seet Q."/>
            <person name="Wongkham S."/>
            <person name="Teh B.T."/>
            <person name="Wongkham C."/>
            <person name="Intapan P.M."/>
            <person name="Maleewong W."/>
            <person name="Yang X."/>
            <person name="Hu M."/>
            <person name="Wang Z."/>
            <person name="Hofmann A."/>
            <person name="Sternberg P.W."/>
            <person name="Tan P."/>
            <person name="Wang J."/>
            <person name="Gasser R.B."/>
        </authorList>
    </citation>
    <scope>NUCLEOTIDE SEQUENCE [LARGE SCALE GENOMIC DNA]</scope>
</reference>
<dbReference type="RefSeq" id="XP_009167747.1">
    <property type="nucleotide sequence ID" value="XM_009169483.1"/>
</dbReference>
<dbReference type="KEGG" id="ovi:T265_13564"/>
<organism evidence="2 3">
    <name type="scientific">Opisthorchis viverrini</name>
    <name type="common">Southeast Asian liver fluke</name>
    <dbReference type="NCBI Taxonomy" id="6198"/>
    <lineage>
        <taxon>Eukaryota</taxon>
        <taxon>Metazoa</taxon>
        <taxon>Spiralia</taxon>
        <taxon>Lophotrochozoa</taxon>
        <taxon>Platyhelminthes</taxon>
        <taxon>Trematoda</taxon>
        <taxon>Digenea</taxon>
        <taxon>Opisthorchiida</taxon>
        <taxon>Opisthorchiata</taxon>
        <taxon>Opisthorchiidae</taxon>
        <taxon>Opisthorchis</taxon>
    </lineage>
</organism>
<protein>
    <submittedName>
        <fullName evidence="2">Uncharacterized protein</fullName>
    </submittedName>
</protein>
<gene>
    <name evidence="2" type="ORF">T265_13564</name>
</gene>
<feature type="region of interest" description="Disordered" evidence="1">
    <location>
        <begin position="1"/>
        <end position="23"/>
    </location>
</feature>
<accession>A0A074ZN30</accession>
<keyword evidence="3" id="KW-1185">Reference proteome</keyword>
<dbReference type="AlphaFoldDB" id="A0A074ZN30"/>
<dbReference type="Proteomes" id="UP000054324">
    <property type="component" value="Unassembled WGS sequence"/>
</dbReference>
<evidence type="ECO:0000256" key="1">
    <source>
        <dbReference type="SAM" id="MobiDB-lite"/>
    </source>
</evidence>
<evidence type="ECO:0000313" key="2">
    <source>
        <dbReference type="EMBL" id="KER28531.1"/>
    </source>
</evidence>
<proteinExistence type="predicted"/>
<feature type="non-terminal residue" evidence="2">
    <location>
        <position position="298"/>
    </location>
</feature>
<dbReference type="GeneID" id="20327731"/>
<sequence length="298" mass="34315">MLNKSGDNCPFSQRRSQQRPEHHFRTMESMYDINFVSVKDTGEREILLNLHLTPLSKVPHLQGITLRVEPQVTPFQTELPLVNQTSLFPENLVNTQSPSFRKLYVLLKIELHKISEIYPFANKFGFAIDSPGTLETSQTKDSVGFKTWEVRTSTGKGPWEVLVWQQPSDSNMEVVEFVEQSNLADPCHPKTWILAGCPSLQKRSRNAEVGFEPRTFRSVNYRANYWITSWMLQCLDISFTTRRALIKSASHHRPIYETFPFWTSSFLTLSISNSIQLIMYTAIDAAESIQRLVTTHQD</sequence>